<dbReference type="Gene3D" id="3.40.50.1000">
    <property type="entry name" value="HAD superfamily/HAD-like"/>
    <property type="match status" value="1"/>
</dbReference>
<dbReference type="InterPro" id="IPR006439">
    <property type="entry name" value="HAD-SF_hydro_IA"/>
</dbReference>
<reference evidence="2" key="1">
    <citation type="journal article" date="2013" name="Genome Biol.">
        <title>Draft genome of the mountain pine beetle, Dendroctonus ponderosae Hopkins, a major forest pest.</title>
        <authorList>
            <person name="Keeling C.I."/>
            <person name="Yuen M.M."/>
            <person name="Liao N.Y."/>
            <person name="Docking T.R."/>
            <person name="Chan S.K."/>
            <person name="Taylor G.A."/>
            <person name="Palmquist D.L."/>
            <person name="Jackman S.D."/>
            <person name="Nguyen A."/>
            <person name="Li M."/>
            <person name="Henderson H."/>
            <person name="Janes J.K."/>
            <person name="Zhao Y."/>
            <person name="Pandoh P."/>
            <person name="Moore R."/>
            <person name="Sperling F.A."/>
            <person name="Huber D.P."/>
            <person name="Birol I."/>
            <person name="Jones S.J."/>
            <person name="Bohlmann J."/>
        </authorList>
    </citation>
    <scope>NUCLEOTIDE SEQUENCE</scope>
</reference>
<dbReference type="AlphaFoldDB" id="A0AAR5Q2A2"/>
<evidence type="ECO:0000313" key="1">
    <source>
        <dbReference type="EnsemblMetazoa" id="XP_019767364.1"/>
    </source>
</evidence>
<evidence type="ECO:0000313" key="2">
    <source>
        <dbReference type="Proteomes" id="UP000019118"/>
    </source>
</evidence>
<dbReference type="PANTHER" id="PTHR18901">
    <property type="entry name" value="2-DEOXYGLUCOSE-6-PHOSPHATE PHOSPHATASE 2"/>
    <property type="match status" value="1"/>
</dbReference>
<evidence type="ECO:0008006" key="3">
    <source>
        <dbReference type="Google" id="ProtNLM"/>
    </source>
</evidence>
<name>A0AAR5Q2A2_DENPD</name>
<accession>A0AAR5Q2A2</accession>
<dbReference type="InterPro" id="IPR023198">
    <property type="entry name" value="PGP-like_dom2"/>
</dbReference>
<keyword evidence="2" id="KW-1185">Reference proteome</keyword>
<proteinExistence type="predicted"/>
<dbReference type="FunFam" id="3.40.50.1000:FF:000055">
    <property type="entry name" value="Haloacid dehalogenase-like hydrolase family protein"/>
    <property type="match status" value="1"/>
</dbReference>
<reference evidence="1" key="2">
    <citation type="submission" date="2024-08" db="UniProtKB">
        <authorList>
            <consortium name="EnsemblMetazoa"/>
        </authorList>
    </citation>
    <scope>IDENTIFICATION</scope>
</reference>
<dbReference type="GO" id="GO:0016791">
    <property type="term" value="F:phosphatase activity"/>
    <property type="evidence" value="ECO:0007669"/>
    <property type="project" value="TreeGrafter"/>
</dbReference>
<dbReference type="InterPro" id="IPR023214">
    <property type="entry name" value="HAD_sf"/>
</dbReference>
<dbReference type="InterPro" id="IPR036412">
    <property type="entry name" value="HAD-like_sf"/>
</dbReference>
<dbReference type="PANTHER" id="PTHR18901:SF38">
    <property type="entry name" value="PSEUDOURIDINE-5'-PHOSPHATASE"/>
    <property type="match status" value="1"/>
</dbReference>
<organism evidence="1 2">
    <name type="scientific">Dendroctonus ponderosae</name>
    <name type="common">Mountain pine beetle</name>
    <dbReference type="NCBI Taxonomy" id="77166"/>
    <lineage>
        <taxon>Eukaryota</taxon>
        <taxon>Metazoa</taxon>
        <taxon>Ecdysozoa</taxon>
        <taxon>Arthropoda</taxon>
        <taxon>Hexapoda</taxon>
        <taxon>Insecta</taxon>
        <taxon>Pterygota</taxon>
        <taxon>Neoptera</taxon>
        <taxon>Endopterygota</taxon>
        <taxon>Coleoptera</taxon>
        <taxon>Polyphaga</taxon>
        <taxon>Cucujiformia</taxon>
        <taxon>Curculionidae</taxon>
        <taxon>Scolytinae</taxon>
        <taxon>Dendroctonus</taxon>
    </lineage>
</organism>
<dbReference type="NCBIfam" id="TIGR01509">
    <property type="entry name" value="HAD-SF-IA-v3"/>
    <property type="match status" value="1"/>
</dbReference>
<dbReference type="EnsemblMetazoa" id="XM_019911805.1">
    <property type="protein sequence ID" value="XP_019767364.1"/>
    <property type="gene ID" value="LOC109542540"/>
</dbReference>
<dbReference type="Gene3D" id="1.10.150.240">
    <property type="entry name" value="Putative phosphatase, domain 2"/>
    <property type="match status" value="1"/>
</dbReference>
<dbReference type="SUPFAM" id="SSF56784">
    <property type="entry name" value="HAD-like"/>
    <property type="match status" value="1"/>
</dbReference>
<dbReference type="Pfam" id="PF00702">
    <property type="entry name" value="Hydrolase"/>
    <property type="match status" value="1"/>
</dbReference>
<dbReference type="Proteomes" id="UP000019118">
    <property type="component" value="Unassembled WGS sequence"/>
</dbReference>
<sequence length="304" mass="33926">MHPHCCNGSGKYKPVTHVIFDLDGTIIGKIIIQSFPYNMGTGFIIIADSESVYAKALQQTIEDYGCEFYPDFITKVQGSVEKQVGRIAIETFNLDTTLEEFIKLYNFHSNKYLGDLELMPGAERMITHLHNHNVPIAVASSTNREAFELKTNKYQQLFACFHHIVCGGTDPEVKNGKPAPDIFLIAASRFDNPPEPAKCLVFEDSKNGMLAAVAAGMQVVMLPEPQISYDIWKLATLRLDSFNYMLPEIFGLPPFSQEDTALVFADAKVTLTEPIQVLLDPEEKKESGKRVVLDESSLISNDQN</sequence>
<protein>
    <recommendedName>
        <fullName evidence="3">Pseudouridine-5'-phosphatase</fullName>
    </recommendedName>
</protein>